<keyword evidence="9" id="KW-0926">Vacuole</keyword>
<comment type="similarity">
    <text evidence="1 9">Belongs to the VPS11 family.</text>
</comment>
<dbReference type="InterPro" id="IPR057308">
    <property type="entry name" value="CHCR_PEP5_VPS11"/>
</dbReference>
<comment type="subunit">
    <text evidence="9">Component of the homotypic vacuole fusion and vacuole protein sorting (HOPS) complex. Component of the class C core vacuole/endosome tethering (CORVET) complex.</text>
</comment>
<keyword evidence="6 9" id="KW-0653">Protein transport</keyword>
<dbReference type="GO" id="GO:0006886">
    <property type="term" value="P:intracellular protein transport"/>
    <property type="evidence" value="ECO:0007669"/>
    <property type="project" value="UniProtKB-UniRule"/>
</dbReference>
<feature type="domain" description="RING-type" evidence="12">
    <location>
        <begin position="904"/>
        <end position="951"/>
    </location>
</feature>
<reference evidence="13 14" key="1">
    <citation type="submission" date="2017-04" db="EMBL/GenBank/DDBJ databases">
        <title>Draft genome of the yeast Clavispora lusitaniae type strain CBS 6936.</title>
        <authorList>
            <person name="Durrens P."/>
            <person name="Klopp C."/>
            <person name="Biteau N."/>
            <person name="Fitton-Ouhabi V."/>
            <person name="Dementhon K."/>
            <person name="Accoceberry I."/>
            <person name="Sherman D.J."/>
            <person name="Noel T."/>
        </authorList>
    </citation>
    <scope>NUCLEOTIDE SEQUENCE [LARGE SCALE GENOMIC DNA]</scope>
    <source>
        <strain evidence="13 14">CBS 6936</strain>
    </source>
</reference>
<dbReference type="KEGG" id="clus:A9F13_01g00550"/>
<dbReference type="PANTHER" id="PTHR23323:SF24">
    <property type="entry name" value="VACUOLAR PROTEIN SORTING-ASSOCIATED PROTEIN 11 HOMOLOG"/>
    <property type="match status" value="1"/>
</dbReference>
<sequence length="1005" mass="114665">MLLPSTWRQFQLFDFLPVRDPNYKSTDPLFSDPQLTAITSTQTYIAFATQDTYVKLLTKDNFTLARSFCAYEPGYRITFMKPLAHSNLLVTLAEKQNSPAVIKVWDLNKIMNLDAASAGSEEVTIHKYVTKVSVHDGADFYPISCFAFNDYLTCIALGYTNGRVIIVRGDLLRDRGSKQRLVYESVDPVTSVHFHKSEEILYVTTTSKILTVLTTGRNDGKPLRVLSASSGVALGCADMDTRSSRLIVANTDGFKYYNHVSKAQVVNFTLEKKRILRLSKDYLLVICPIEESSAPGKNALTKILILDMSNMHISFSLTIPNSTISHAFFSSAENDVFLLSTDGILYKLHEKPINQQVEMILQRDLFSIALNLADQYNLDNETRFRINKLHAENLYEHQDFDASVSKYIDCLHLTDSKKNSTKDSFVDVDDFVIHVIKRFKEVSNISNMTRFLASLYELNLADSDHLTLLLCCYCKLKKTSELDAFIDSLEINDSPSDSQKGDSPTRNLNFPLIINLFKECGYFKQVIRLLYKLNHPYMIVEVQMNELNQFGNCMSYMKSLPIDELLRILIAFSKDLLDYMPLETTELLINVFTGKYKPEANHSLFDESLSESSPQEGSKDLIHNAISSYTAFLGYLSRNVPQSAENSILETTDSEPTYLPPRPSLVFPCFVNHPREFVVFLEACMDTFEKYQGNTSDKKDLLITLFEMYLSMCKEEPEKTDEWLEKARNLMYDNAKLVDVSSILLISHVYDFKEGEAFAKQASMDFEEGLLRMAQTTGDLKAAFEVVNKYGKKKPILYKMMLKFIVSSNEIFKQATAADFRLLLDEIKSHKIATTLEIINIMSSNENANLGLVKDFLIEYISQANKEISNNKKLIQSYEGESTKNSFKLTELTTKPVIFQSTKCSSCELKLDFPLIHFKCKHSYHQRCLIENIYIPSENEKVDSKPKCPLCINELQSSRALRETQFKSKDNYDVFDMDLNDATDRFKVITEYLGKGVMETELPNK</sequence>
<dbReference type="Proteomes" id="UP000195602">
    <property type="component" value="Unassembled WGS sequence"/>
</dbReference>
<dbReference type="InterPro" id="IPR001841">
    <property type="entry name" value="Znf_RING"/>
</dbReference>
<dbReference type="Pfam" id="PF17122">
    <property type="entry name" value="zf-C3H2C3"/>
    <property type="match status" value="1"/>
</dbReference>
<keyword evidence="7 9" id="KW-0472">Membrane</keyword>
<dbReference type="InterPro" id="IPR015943">
    <property type="entry name" value="WD40/YVTN_repeat-like_dom_sf"/>
</dbReference>
<dbReference type="SUPFAM" id="SSF50978">
    <property type="entry name" value="WD40 repeat-like"/>
    <property type="match status" value="1"/>
</dbReference>
<dbReference type="EMBL" id="LYUB02000001">
    <property type="protein sequence ID" value="OVF10661.1"/>
    <property type="molecule type" value="Genomic_DNA"/>
</dbReference>
<comment type="caution">
    <text evidence="13">The sequence shown here is derived from an EMBL/GenBank/DDBJ whole genome shotgun (WGS) entry which is preliminary data.</text>
</comment>
<gene>
    <name evidence="13" type="ORF">A9F13_01g00550</name>
</gene>
<comment type="subcellular location">
    <subcellularLocation>
        <location evidence="8">Endomembrane system</location>
        <topology evidence="8">Peripheral membrane protein</topology>
        <orientation evidence="8">Cytoplasmic side</orientation>
    </subcellularLocation>
    <subcellularLocation>
        <location evidence="9">Vacuole membrane</location>
        <topology evidence="9">Peripheral membrane protein</topology>
        <orientation evidence="9">Cytoplasmic side</orientation>
    </subcellularLocation>
</comment>
<dbReference type="Pfam" id="PF23356">
    <property type="entry name" value="TPR_PEP5_VPS11"/>
    <property type="match status" value="1"/>
</dbReference>
<evidence type="ECO:0000256" key="4">
    <source>
        <dbReference type="ARBA" id="ARBA00022771"/>
    </source>
</evidence>
<evidence type="ECO:0000313" key="13">
    <source>
        <dbReference type="EMBL" id="OVF10661.1"/>
    </source>
</evidence>
<keyword evidence="9" id="KW-0833">Ubl conjugation pathway</keyword>
<dbReference type="InterPro" id="IPR036322">
    <property type="entry name" value="WD40_repeat_dom_sf"/>
</dbReference>
<dbReference type="InterPro" id="IPR057307">
    <property type="entry name" value="PEP5_VPS11_N"/>
</dbReference>
<evidence type="ECO:0000256" key="7">
    <source>
        <dbReference type="ARBA" id="ARBA00023136"/>
    </source>
</evidence>
<dbReference type="GO" id="GO:0033263">
    <property type="term" value="C:CORVET complex"/>
    <property type="evidence" value="ECO:0007669"/>
    <property type="project" value="UniProtKB-UniRule"/>
</dbReference>
<comment type="catalytic activity">
    <reaction evidence="9">
        <text>S-ubiquitinyl-[E2 ubiquitin-conjugating enzyme]-L-cysteine + [acceptor protein]-L-lysine = [E2 ubiquitin-conjugating enzyme]-L-cysteine + N(6)-ubiquitinyl-[acceptor protein]-L-lysine.</text>
        <dbReference type="EC" id="2.3.2.27"/>
    </reaction>
</comment>
<evidence type="ECO:0000256" key="5">
    <source>
        <dbReference type="ARBA" id="ARBA00022833"/>
    </source>
</evidence>
<dbReference type="PANTHER" id="PTHR23323">
    <property type="entry name" value="VACUOLAR PROTEIN SORTING-ASSOCIATED PROTEIN"/>
    <property type="match status" value="1"/>
</dbReference>
<dbReference type="Gene3D" id="3.30.40.10">
    <property type="entry name" value="Zinc/RING finger domain, C3HC4 (zinc finger)"/>
    <property type="match status" value="1"/>
</dbReference>
<dbReference type="GO" id="GO:0000329">
    <property type="term" value="C:fungal-type vacuole membrane"/>
    <property type="evidence" value="ECO:0007669"/>
    <property type="project" value="UniProtKB-UniRule"/>
</dbReference>
<proteinExistence type="inferred from homology"/>
<evidence type="ECO:0000256" key="3">
    <source>
        <dbReference type="ARBA" id="ARBA00022723"/>
    </source>
</evidence>
<dbReference type="GO" id="GO:0008270">
    <property type="term" value="F:zinc ion binding"/>
    <property type="evidence" value="ECO:0007669"/>
    <property type="project" value="UniProtKB-KW"/>
</dbReference>
<dbReference type="InterPro" id="IPR013083">
    <property type="entry name" value="Znf_RING/FYVE/PHD"/>
</dbReference>
<name>A0AA91Q4B1_CLALS</name>
<dbReference type="GO" id="GO:0030897">
    <property type="term" value="C:HOPS complex"/>
    <property type="evidence" value="ECO:0007669"/>
    <property type="project" value="UniProtKB-UniRule"/>
</dbReference>
<dbReference type="SUPFAM" id="SSF57850">
    <property type="entry name" value="RING/U-box"/>
    <property type="match status" value="1"/>
</dbReference>
<dbReference type="Gene3D" id="2.130.10.10">
    <property type="entry name" value="YVTN repeat-like/Quinoprotein amine dehydrogenase"/>
    <property type="match status" value="1"/>
</dbReference>
<keyword evidence="5" id="KW-0862">Zinc</keyword>
<evidence type="ECO:0000256" key="8">
    <source>
        <dbReference type="ARBA" id="ARBA00029433"/>
    </source>
</evidence>
<evidence type="ECO:0000256" key="6">
    <source>
        <dbReference type="ARBA" id="ARBA00022927"/>
    </source>
</evidence>
<evidence type="ECO:0000313" key="14">
    <source>
        <dbReference type="Proteomes" id="UP000195602"/>
    </source>
</evidence>
<dbReference type="EC" id="2.3.2.27" evidence="9"/>
<dbReference type="InterPro" id="IPR016528">
    <property type="entry name" value="VPS11"/>
</dbReference>
<keyword evidence="2 9" id="KW-0813">Transport</keyword>
<dbReference type="GO" id="GO:0007032">
    <property type="term" value="P:endosome organization"/>
    <property type="evidence" value="ECO:0007669"/>
    <property type="project" value="TreeGrafter"/>
</dbReference>
<dbReference type="GO" id="GO:0048284">
    <property type="term" value="P:organelle fusion"/>
    <property type="evidence" value="ECO:0007669"/>
    <property type="project" value="TreeGrafter"/>
</dbReference>
<accession>A0AA91Q4B1</accession>
<keyword evidence="4 10" id="KW-0863">Zinc-finger</keyword>
<dbReference type="AlphaFoldDB" id="A0AA91Q4B1"/>
<protein>
    <recommendedName>
        <fullName evidence="9">E3 ubiquitin-protein ligase PEP5</fullName>
        <ecNumber evidence="9">2.3.2.27</ecNumber>
    </recommendedName>
</protein>
<evidence type="ECO:0000259" key="12">
    <source>
        <dbReference type="PROSITE" id="PS50089"/>
    </source>
</evidence>
<dbReference type="PROSITE" id="PS50236">
    <property type="entry name" value="CHCR"/>
    <property type="match status" value="1"/>
</dbReference>
<evidence type="ECO:0000256" key="2">
    <source>
        <dbReference type="ARBA" id="ARBA00022448"/>
    </source>
</evidence>
<dbReference type="CDD" id="cd16688">
    <property type="entry name" value="RING-H2_Vps11"/>
    <property type="match status" value="1"/>
</dbReference>
<dbReference type="PIRSF" id="PIRSF007860">
    <property type="entry name" value="VPS11"/>
    <property type="match status" value="1"/>
</dbReference>
<keyword evidence="9" id="KW-0808">Transferase</keyword>
<dbReference type="GO" id="GO:0007033">
    <property type="term" value="P:vacuole organization"/>
    <property type="evidence" value="ECO:0007669"/>
    <property type="project" value="TreeGrafter"/>
</dbReference>
<evidence type="ECO:0000256" key="11">
    <source>
        <dbReference type="PROSITE-ProRule" id="PRU01006"/>
    </source>
</evidence>
<dbReference type="InterPro" id="IPR000547">
    <property type="entry name" value="Clathrin_H-chain/VPS_repeat"/>
</dbReference>
<dbReference type="GO" id="GO:0030674">
    <property type="term" value="F:protein-macromolecule adaptor activity"/>
    <property type="evidence" value="ECO:0007669"/>
    <property type="project" value="TreeGrafter"/>
</dbReference>
<dbReference type="Pfam" id="PF12451">
    <property type="entry name" value="VPS11_C"/>
    <property type="match status" value="1"/>
</dbReference>
<organism evidence="13 14">
    <name type="scientific">Clavispora lusitaniae</name>
    <name type="common">Candida lusitaniae</name>
    <dbReference type="NCBI Taxonomy" id="36911"/>
    <lineage>
        <taxon>Eukaryota</taxon>
        <taxon>Fungi</taxon>
        <taxon>Dikarya</taxon>
        <taxon>Ascomycota</taxon>
        <taxon>Saccharomycotina</taxon>
        <taxon>Pichiomycetes</taxon>
        <taxon>Metschnikowiaceae</taxon>
        <taxon>Clavispora</taxon>
    </lineage>
</organism>
<evidence type="ECO:0000256" key="1">
    <source>
        <dbReference type="ARBA" id="ARBA00007070"/>
    </source>
</evidence>
<evidence type="ECO:0000256" key="10">
    <source>
        <dbReference type="PROSITE-ProRule" id="PRU00175"/>
    </source>
</evidence>
<feature type="repeat" description="CHCR" evidence="11">
    <location>
        <begin position="422"/>
        <end position="585"/>
    </location>
</feature>
<evidence type="ECO:0000256" key="9">
    <source>
        <dbReference type="PIRNR" id="PIRNR007860"/>
    </source>
</evidence>
<dbReference type="InterPro" id="IPR024763">
    <property type="entry name" value="VPS11_C"/>
</dbReference>
<dbReference type="PROSITE" id="PS50089">
    <property type="entry name" value="ZF_RING_2"/>
    <property type="match status" value="1"/>
</dbReference>
<keyword evidence="3" id="KW-0479">Metal-binding</keyword>
<dbReference type="GO" id="GO:0006904">
    <property type="term" value="P:vesicle docking involved in exocytosis"/>
    <property type="evidence" value="ECO:0007669"/>
    <property type="project" value="TreeGrafter"/>
</dbReference>
<dbReference type="Pfam" id="PF23341">
    <property type="entry name" value="PEP5_VPS11_N"/>
    <property type="match status" value="1"/>
</dbReference>
<dbReference type="GO" id="GO:0061630">
    <property type="term" value="F:ubiquitin protein ligase activity"/>
    <property type="evidence" value="ECO:0007669"/>
    <property type="project" value="UniProtKB-EC"/>
</dbReference>